<accession>A0ABQ1G7E5</accession>
<sequence length="60" mass="7024">MKTASEELRRKRHRKLTKIYFDDFAAMSGDKQARPPQGSRGISHIKIYGHPRFCNTDFDL</sequence>
<comment type="caution">
    <text evidence="1">The sequence shown here is derived from an EMBL/GenBank/DDBJ whole genome shotgun (WGS) entry which is preliminary data.</text>
</comment>
<evidence type="ECO:0000313" key="2">
    <source>
        <dbReference type="Proteomes" id="UP000627464"/>
    </source>
</evidence>
<dbReference type="Proteomes" id="UP000627464">
    <property type="component" value="Unassembled WGS sequence"/>
</dbReference>
<reference evidence="2" key="1">
    <citation type="journal article" date="2019" name="Int. J. Syst. Evol. Microbiol.">
        <title>The Global Catalogue of Microorganisms (GCM) 10K type strain sequencing project: providing services to taxonomists for standard genome sequencing and annotation.</title>
        <authorList>
            <consortium name="The Broad Institute Genomics Platform"/>
            <consortium name="The Broad Institute Genome Sequencing Center for Infectious Disease"/>
            <person name="Wu L."/>
            <person name="Ma J."/>
        </authorList>
    </citation>
    <scope>NUCLEOTIDE SEQUENCE [LARGE SCALE GENOMIC DNA]</scope>
    <source>
        <strain evidence="2">CGMCC 1.12806</strain>
    </source>
</reference>
<keyword evidence="2" id="KW-1185">Reference proteome</keyword>
<protein>
    <submittedName>
        <fullName evidence="1">Uncharacterized protein</fullName>
    </submittedName>
</protein>
<evidence type="ECO:0000313" key="1">
    <source>
        <dbReference type="EMBL" id="GGA38213.1"/>
    </source>
</evidence>
<gene>
    <name evidence="1" type="ORF">GCM10011328_11420</name>
</gene>
<proteinExistence type="predicted"/>
<dbReference type="EMBL" id="BMFZ01000002">
    <property type="protein sequence ID" value="GGA38213.1"/>
    <property type="molecule type" value="Genomic_DNA"/>
</dbReference>
<organism evidence="1 2">
    <name type="scientific">Hafnia psychrotolerans</name>
    <dbReference type="NCBI Taxonomy" id="1477018"/>
    <lineage>
        <taxon>Bacteria</taxon>
        <taxon>Pseudomonadati</taxon>
        <taxon>Pseudomonadota</taxon>
        <taxon>Gammaproteobacteria</taxon>
        <taxon>Enterobacterales</taxon>
        <taxon>Hafniaceae</taxon>
        <taxon>Hafnia</taxon>
    </lineage>
</organism>
<name>A0ABQ1G7E5_9GAMM</name>